<protein>
    <recommendedName>
        <fullName evidence="2">Tick transposon</fullName>
    </recommendedName>
</protein>
<evidence type="ECO:0008006" key="2">
    <source>
        <dbReference type="Google" id="ProtNLM"/>
    </source>
</evidence>
<sequence length="71" mass="7992">TVGGHLPLHCQACKCTPSLQKTTIIGRFYEKHTREIFEAFTILRLGERCVSHPSVALTDKEMAFLHSFECG</sequence>
<dbReference type="EMBL" id="GEGO01003042">
    <property type="protein sequence ID" value="JAR92362.1"/>
    <property type="molecule type" value="Transcribed_RNA"/>
</dbReference>
<feature type="non-terminal residue" evidence="1">
    <location>
        <position position="1"/>
    </location>
</feature>
<dbReference type="AlphaFoldDB" id="A0A147BPE8"/>
<accession>A0A147BPE8</accession>
<name>A0A147BPE8_IXORI</name>
<reference evidence="1" key="1">
    <citation type="journal article" date="2018" name="PLoS Negl. Trop. Dis.">
        <title>Sialome diversity of ticks revealed by RNAseq of single tick salivary glands.</title>
        <authorList>
            <person name="Perner J."/>
            <person name="Kropackova S."/>
            <person name="Kopacek P."/>
            <person name="Ribeiro J.M."/>
        </authorList>
    </citation>
    <scope>NUCLEOTIDE SEQUENCE</scope>
    <source>
        <strain evidence="1">Siblings of single egg batch collected in Ceske Budejovice</strain>
        <tissue evidence="1">Salivary glands</tissue>
    </source>
</reference>
<organism evidence="1">
    <name type="scientific">Ixodes ricinus</name>
    <name type="common">Common tick</name>
    <name type="synonym">Acarus ricinus</name>
    <dbReference type="NCBI Taxonomy" id="34613"/>
    <lineage>
        <taxon>Eukaryota</taxon>
        <taxon>Metazoa</taxon>
        <taxon>Ecdysozoa</taxon>
        <taxon>Arthropoda</taxon>
        <taxon>Chelicerata</taxon>
        <taxon>Arachnida</taxon>
        <taxon>Acari</taxon>
        <taxon>Parasitiformes</taxon>
        <taxon>Ixodida</taxon>
        <taxon>Ixodoidea</taxon>
        <taxon>Ixodidae</taxon>
        <taxon>Ixodinae</taxon>
        <taxon>Ixodes</taxon>
    </lineage>
</organism>
<proteinExistence type="predicted"/>
<evidence type="ECO:0000313" key="1">
    <source>
        <dbReference type="EMBL" id="JAR92362.1"/>
    </source>
</evidence>